<evidence type="ECO:0000313" key="2">
    <source>
        <dbReference type="EMBL" id="GLQ23218.1"/>
    </source>
</evidence>
<feature type="domain" description="Cupin type-2" evidence="1">
    <location>
        <begin position="35"/>
        <end position="97"/>
    </location>
</feature>
<dbReference type="EMBL" id="BSNK01000001">
    <property type="protein sequence ID" value="GLQ23218.1"/>
    <property type="molecule type" value="Genomic_DNA"/>
</dbReference>
<comment type="caution">
    <text evidence="2">The sequence shown here is derived from an EMBL/GenBank/DDBJ whole genome shotgun (WGS) entry which is preliminary data.</text>
</comment>
<keyword evidence="2" id="KW-0413">Isomerase</keyword>
<evidence type="ECO:0000313" key="3">
    <source>
        <dbReference type="Proteomes" id="UP001161391"/>
    </source>
</evidence>
<dbReference type="Gene3D" id="2.60.120.10">
    <property type="entry name" value="Jelly Rolls"/>
    <property type="match status" value="1"/>
</dbReference>
<organism evidence="2 3">
    <name type="scientific">Algimonas ampicilliniresistens</name>
    <dbReference type="NCBI Taxonomy" id="1298735"/>
    <lineage>
        <taxon>Bacteria</taxon>
        <taxon>Pseudomonadati</taxon>
        <taxon>Pseudomonadota</taxon>
        <taxon>Alphaproteobacteria</taxon>
        <taxon>Maricaulales</taxon>
        <taxon>Robiginitomaculaceae</taxon>
        <taxon>Algimonas</taxon>
    </lineage>
</organism>
<sequence length="121" mass="13706">MLTKKNLGKMFSQFEETWTPKICGQVNDTLIKVAKFEDEFIWHSHAEEDEMFFVVSGRLRMELRDQPSIILNAGEFLVVPKGVEHKPVAETPTEVMLVEPSKTLNTGAETNERTVAGLDII</sequence>
<accession>A0ABQ5V6Y1</accession>
<dbReference type="PANTHER" id="PTHR36114">
    <property type="entry name" value="16.7 KDA PROTEIN IN WHIE LOCUS"/>
    <property type="match status" value="1"/>
</dbReference>
<reference evidence="2" key="2">
    <citation type="submission" date="2023-01" db="EMBL/GenBank/DDBJ databases">
        <title>Draft genome sequence of Algimonas ampicilliniresistens strain NBRC 108219.</title>
        <authorList>
            <person name="Sun Q."/>
            <person name="Mori K."/>
        </authorList>
    </citation>
    <scope>NUCLEOTIDE SEQUENCE</scope>
    <source>
        <strain evidence="2">NBRC 108219</strain>
    </source>
</reference>
<keyword evidence="3" id="KW-1185">Reference proteome</keyword>
<dbReference type="Pfam" id="PF07883">
    <property type="entry name" value="Cupin_2"/>
    <property type="match status" value="1"/>
</dbReference>
<evidence type="ECO:0000259" key="1">
    <source>
        <dbReference type="Pfam" id="PF07883"/>
    </source>
</evidence>
<gene>
    <name evidence="2" type="ORF">GCM10007853_10920</name>
</gene>
<dbReference type="Proteomes" id="UP001161391">
    <property type="component" value="Unassembled WGS sequence"/>
</dbReference>
<dbReference type="InterPro" id="IPR014710">
    <property type="entry name" value="RmlC-like_jellyroll"/>
</dbReference>
<reference evidence="2" key="1">
    <citation type="journal article" date="2014" name="Int. J. Syst. Evol. Microbiol.">
        <title>Complete genome of a new Firmicutes species belonging to the dominant human colonic microbiota ('Ruminococcus bicirculans') reveals two chromosomes and a selective capacity to utilize plant glucans.</title>
        <authorList>
            <consortium name="NISC Comparative Sequencing Program"/>
            <person name="Wegmann U."/>
            <person name="Louis P."/>
            <person name="Goesmann A."/>
            <person name="Henrissat B."/>
            <person name="Duncan S.H."/>
            <person name="Flint H.J."/>
        </authorList>
    </citation>
    <scope>NUCLEOTIDE SEQUENCE</scope>
    <source>
        <strain evidence="2">NBRC 108219</strain>
    </source>
</reference>
<dbReference type="CDD" id="cd02226">
    <property type="entry name" value="cupin_YdbB-like"/>
    <property type="match status" value="1"/>
</dbReference>
<dbReference type="GO" id="GO:0016853">
    <property type="term" value="F:isomerase activity"/>
    <property type="evidence" value="ECO:0007669"/>
    <property type="project" value="UniProtKB-KW"/>
</dbReference>
<dbReference type="InterPro" id="IPR052044">
    <property type="entry name" value="PKS_Associated_Protein"/>
</dbReference>
<name>A0ABQ5V6Y1_9PROT</name>
<dbReference type="InterPro" id="IPR011051">
    <property type="entry name" value="RmlC_Cupin_sf"/>
</dbReference>
<proteinExistence type="predicted"/>
<protein>
    <submittedName>
        <fullName evidence="2">Mannose-6-phosphate isomerase</fullName>
    </submittedName>
</protein>
<dbReference type="SUPFAM" id="SSF51182">
    <property type="entry name" value="RmlC-like cupins"/>
    <property type="match status" value="1"/>
</dbReference>
<dbReference type="InterPro" id="IPR013096">
    <property type="entry name" value="Cupin_2"/>
</dbReference>
<dbReference type="PANTHER" id="PTHR36114:SF1">
    <property type="entry name" value="16.7 KDA PROTEIN IN WHIE LOCUS"/>
    <property type="match status" value="1"/>
</dbReference>